<keyword evidence="8" id="KW-0289">Folate biosynthesis</keyword>
<evidence type="ECO:0000256" key="4">
    <source>
        <dbReference type="ARBA" id="ARBA00022679"/>
    </source>
</evidence>
<gene>
    <name evidence="10" type="primary">folK</name>
    <name evidence="10" type="ORF">ACFFHU_28620</name>
</gene>
<keyword evidence="4 10" id="KW-0808">Transferase</keyword>
<reference evidence="10 11" key="1">
    <citation type="submission" date="2024-09" db="EMBL/GenBank/DDBJ databases">
        <authorList>
            <person name="Sun Q."/>
            <person name="Mori K."/>
        </authorList>
    </citation>
    <scope>NUCLEOTIDE SEQUENCE [LARGE SCALE GENOMIC DNA]</scope>
    <source>
        <strain evidence="10 11">TBRC 2205</strain>
    </source>
</reference>
<comment type="catalytic activity">
    <reaction evidence="1">
        <text>6-hydroxymethyl-7,8-dihydropterin + ATP = (7,8-dihydropterin-6-yl)methyl diphosphate + AMP + H(+)</text>
        <dbReference type="Rhea" id="RHEA:11412"/>
        <dbReference type="ChEBI" id="CHEBI:15378"/>
        <dbReference type="ChEBI" id="CHEBI:30616"/>
        <dbReference type="ChEBI" id="CHEBI:44841"/>
        <dbReference type="ChEBI" id="CHEBI:72950"/>
        <dbReference type="ChEBI" id="CHEBI:456215"/>
        <dbReference type="EC" id="2.7.6.3"/>
    </reaction>
</comment>
<dbReference type="RefSeq" id="WP_377343549.1">
    <property type="nucleotide sequence ID" value="NZ_JBHLUE010000032.1"/>
</dbReference>
<evidence type="ECO:0000259" key="9">
    <source>
        <dbReference type="PROSITE" id="PS00794"/>
    </source>
</evidence>
<dbReference type="InterPro" id="IPR035907">
    <property type="entry name" value="Hppk_sf"/>
</dbReference>
<evidence type="ECO:0000256" key="6">
    <source>
        <dbReference type="ARBA" id="ARBA00022777"/>
    </source>
</evidence>
<dbReference type="PANTHER" id="PTHR43071:SF1">
    <property type="entry name" value="2-AMINO-4-HYDROXY-6-HYDROXYMETHYLDIHYDROPTERIDINE PYROPHOSPHOKINASE"/>
    <property type="match status" value="1"/>
</dbReference>
<keyword evidence="7" id="KW-0067">ATP-binding</keyword>
<dbReference type="EC" id="2.7.6.3" evidence="3"/>
<comment type="caution">
    <text evidence="10">The sequence shown here is derived from an EMBL/GenBank/DDBJ whole genome shotgun (WGS) entry which is preliminary data.</text>
</comment>
<evidence type="ECO:0000256" key="2">
    <source>
        <dbReference type="ARBA" id="ARBA00005051"/>
    </source>
</evidence>
<evidence type="ECO:0000256" key="5">
    <source>
        <dbReference type="ARBA" id="ARBA00022741"/>
    </source>
</evidence>
<comment type="pathway">
    <text evidence="2">Cofactor biosynthesis; tetrahydrofolate biosynthesis; 2-amino-4-hydroxy-6-hydroxymethyl-7,8-dihydropteridine diphosphate from 7,8-dihydroneopterin triphosphate: step 4/4.</text>
</comment>
<name>A0ABV6P4Y9_9ACTN</name>
<organism evidence="10 11">
    <name type="scientific">Plantactinospora siamensis</name>
    <dbReference type="NCBI Taxonomy" id="555372"/>
    <lineage>
        <taxon>Bacteria</taxon>
        <taxon>Bacillati</taxon>
        <taxon>Actinomycetota</taxon>
        <taxon>Actinomycetes</taxon>
        <taxon>Micromonosporales</taxon>
        <taxon>Micromonosporaceae</taxon>
        <taxon>Plantactinospora</taxon>
    </lineage>
</organism>
<dbReference type="NCBIfam" id="TIGR01498">
    <property type="entry name" value="folK"/>
    <property type="match status" value="1"/>
</dbReference>
<dbReference type="Gene3D" id="3.30.70.560">
    <property type="entry name" value="7,8-Dihydro-6-hydroxymethylpterin-pyrophosphokinase HPPK"/>
    <property type="match status" value="1"/>
</dbReference>
<evidence type="ECO:0000313" key="11">
    <source>
        <dbReference type="Proteomes" id="UP001589894"/>
    </source>
</evidence>
<evidence type="ECO:0000256" key="3">
    <source>
        <dbReference type="ARBA" id="ARBA00013253"/>
    </source>
</evidence>
<dbReference type="PANTHER" id="PTHR43071">
    <property type="entry name" value="2-AMINO-4-HYDROXY-6-HYDROXYMETHYLDIHYDROPTERIDINE PYROPHOSPHOKINASE"/>
    <property type="match status" value="1"/>
</dbReference>
<dbReference type="PROSITE" id="PS00794">
    <property type="entry name" value="HPPK"/>
    <property type="match status" value="1"/>
</dbReference>
<evidence type="ECO:0000313" key="10">
    <source>
        <dbReference type="EMBL" id="MFC0568096.1"/>
    </source>
</evidence>
<proteinExistence type="predicted"/>
<dbReference type="InterPro" id="IPR000550">
    <property type="entry name" value="Hppk"/>
</dbReference>
<dbReference type="Proteomes" id="UP001589894">
    <property type="component" value="Unassembled WGS sequence"/>
</dbReference>
<keyword evidence="11" id="KW-1185">Reference proteome</keyword>
<dbReference type="CDD" id="cd00483">
    <property type="entry name" value="HPPK"/>
    <property type="match status" value="1"/>
</dbReference>
<dbReference type="Pfam" id="PF01288">
    <property type="entry name" value="HPPK"/>
    <property type="match status" value="1"/>
</dbReference>
<evidence type="ECO:0000256" key="8">
    <source>
        <dbReference type="ARBA" id="ARBA00022909"/>
    </source>
</evidence>
<keyword evidence="5" id="KW-0547">Nucleotide-binding</keyword>
<dbReference type="GO" id="GO:0003848">
    <property type="term" value="F:2-amino-4-hydroxy-6-hydroxymethyldihydropteridine diphosphokinase activity"/>
    <property type="evidence" value="ECO:0007669"/>
    <property type="project" value="UniProtKB-EC"/>
</dbReference>
<protein>
    <recommendedName>
        <fullName evidence="3">2-amino-4-hydroxy-6-hydroxymethyldihydropteridine diphosphokinase</fullName>
        <ecNumber evidence="3">2.7.6.3</ecNumber>
    </recommendedName>
</protein>
<evidence type="ECO:0000256" key="7">
    <source>
        <dbReference type="ARBA" id="ARBA00022840"/>
    </source>
</evidence>
<keyword evidence="6" id="KW-0418">Kinase</keyword>
<feature type="domain" description="7,8-dihydro-6-hydroxymethylpterin-pyrophosphokinase" evidence="9">
    <location>
        <begin position="87"/>
        <end position="98"/>
    </location>
</feature>
<dbReference type="EMBL" id="JBHLUE010000032">
    <property type="protein sequence ID" value="MFC0568096.1"/>
    <property type="molecule type" value="Genomic_DNA"/>
</dbReference>
<sequence>MSRAVLSLGSNLGDRLAHLRGAARGLRDVLLATSGVYETPPWGDAEQPAYLNAVLLVADPAAGPRDWLDRARRLETAAGRRRDPDRRYGPRTLDVDVIAVWGPDGAPVISDEGELTLPHPRAGLRAFVLRPWLDVEPSGELPGQGRLADLLDREPLAAQTRDLCPRPDLRIAPDMPIESDR</sequence>
<dbReference type="SUPFAM" id="SSF55083">
    <property type="entry name" value="6-hydroxymethyl-7,8-dihydropterin pyrophosphokinase, HPPK"/>
    <property type="match status" value="1"/>
</dbReference>
<accession>A0ABV6P4Y9</accession>
<evidence type="ECO:0000256" key="1">
    <source>
        <dbReference type="ARBA" id="ARBA00000198"/>
    </source>
</evidence>